<evidence type="ECO:0000313" key="4">
    <source>
        <dbReference type="EMBL" id="JAP66586.1"/>
    </source>
</evidence>
<dbReference type="Pfam" id="PF00041">
    <property type="entry name" value="fn3"/>
    <property type="match status" value="1"/>
</dbReference>
<keyword evidence="4" id="KW-0176">Collagen</keyword>
<dbReference type="GO" id="GO:0005581">
    <property type="term" value="C:collagen trimer"/>
    <property type="evidence" value="ECO:0007669"/>
    <property type="project" value="UniProtKB-KW"/>
</dbReference>
<keyword evidence="1" id="KW-0677">Repeat</keyword>
<organism evidence="4">
    <name type="scientific">Hyalomma excavatum</name>
    <dbReference type="NCBI Taxonomy" id="257692"/>
    <lineage>
        <taxon>Eukaryota</taxon>
        <taxon>Metazoa</taxon>
        <taxon>Ecdysozoa</taxon>
        <taxon>Arthropoda</taxon>
        <taxon>Chelicerata</taxon>
        <taxon>Arachnida</taxon>
        <taxon>Acari</taxon>
        <taxon>Parasitiformes</taxon>
        <taxon>Ixodida</taxon>
        <taxon>Ixodoidea</taxon>
        <taxon>Ixodidae</taxon>
        <taxon>Hyalomminae</taxon>
        <taxon>Hyalomma</taxon>
    </lineage>
</organism>
<dbReference type="InterPro" id="IPR013783">
    <property type="entry name" value="Ig-like_fold"/>
</dbReference>
<dbReference type="PROSITE" id="PS50853">
    <property type="entry name" value="FN3"/>
    <property type="match status" value="2"/>
</dbReference>
<dbReference type="AlphaFoldDB" id="A0A131XLM4"/>
<dbReference type="SMART" id="SM00060">
    <property type="entry name" value="FN3"/>
    <property type="match status" value="4"/>
</dbReference>
<evidence type="ECO:0000256" key="2">
    <source>
        <dbReference type="SAM" id="SignalP"/>
    </source>
</evidence>
<dbReference type="PANTHER" id="PTHR46708:SF2">
    <property type="entry name" value="FIBRONECTIN TYPE-III DOMAIN-CONTAINING PROTEIN"/>
    <property type="match status" value="1"/>
</dbReference>
<reference evidence="4" key="1">
    <citation type="journal article" date="2017" name="Ticks Tick Borne Dis.">
        <title>An insight into the sialome of Hyalomma excavatum.</title>
        <authorList>
            <person name="Ribeiro J.M."/>
            <person name="Slovak M."/>
            <person name="Francischetti I.M."/>
        </authorList>
    </citation>
    <scope>NUCLEOTIDE SEQUENCE</scope>
    <source>
        <strain evidence="4">Samish</strain>
        <tissue evidence="4">Salivary glands</tissue>
    </source>
</reference>
<dbReference type="InterPro" id="IPR036116">
    <property type="entry name" value="FN3_sf"/>
</dbReference>
<keyword evidence="2" id="KW-0732">Signal</keyword>
<feature type="signal peptide" evidence="2">
    <location>
        <begin position="1"/>
        <end position="30"/>
    </location>
</feature>
<dbReference type="PANTHER" id="PTHR46708">
    <property type="entry name" value="TENASCIN"/>
    <property type="match status" value="1"/>
</dbReference>
<dbReference type="Gene3D" id="2.60.40.10">
    <property type="entry name" value="Immunoglobulins"/>
    <property type="match status" value="3"/>
</dbReference>
<sequence>VAVFADVQTMMHVMLVAACLFLLFVHTTTGYSYEEKDFHCHGTILPATSVCDGTLDCTTAEDVPNDESPEICAPSPYLGQEASLEIHNVTSTSALLSWTITAAHDPEDSLMLAGYFLTGKSEPHSFQSVISGQLLSHHAQWLKPWTNYTLILRPFYTETGRPHRQYKVGKAASAQVLTLSTQPEALSLVTVLSAQQRNVVLNIVGPSSWNSAPVGFSLRWVATSESPGPRGTLEAPLTGDWTPQENALNVTLPLQGGIDYTISVSAVGKDSWGAIVRGPEVEVDVGVTLDSYDISAYAINSSKAIISWRSSEVADFYVMTVYTDTGHRDLTYQTMLEFHGTGKVPSRNSVVIDDLQPWKRYVVTVQGCNESACSNAVDTTFDTLPEDFPSPTVTNVAATSNSSFEIAWTFPQHDTRLYDGFRVLYCLNDREPCFVLHTKKNNVTVRGLAPNSTFEIYVRAQLTSYDGRPLLGPVTTASITTWSDVPVLHVKHAANMQESYSCVLQWTCANSSIDYLQYKTRVDDYWNTCDNSAKCDITFFRERTATFASGYIRFGHEAQYGYNEVFVRACNSYGCGPESSVAVSADVIGPVKLSMVSVTLQDNLASISWFTSRRGRLDGLEVEWNCNDDEGVSYNSRIGKNTYGGTAPVYVPPENAEKCAFNVSTYIDDPNGTTYYSAPMRATPSAGSQ</sequence>
<evidence type="ECO:0000256" key="1">
    <source>
        <dbReference type="ARBA" id="ARBA00022737"/>
    </source>
</evidence>
<evidence type="ECO:0000259" key="3">
    <source>
        <dbReference type="PROSITE" id="PS50853"/>
    </source>
</evidence>
<dbReference type="InterPro" id="IPR050991">
    <property type="entry name" value="ECM_Regulatory_Proteins"/>
</dbReference>
<dbReference type="EMBL" id="GEFH01001995">
    <property type="protein sequence ID" value="JAP66586.1"/>
    <property type="molecule type" value="mRNA"/>
</dbReference>
<accession>A0A131XLM4</accession>
<dbReference type="SUPFAM" id="SSF49265">
    <property type="entry name" value="Fibronectin type III"/>
    <property type="match status" value="2"/>
</dbReference>
<dbReference type="InterPro" id="IPR003961">
    <property type="entry name" value="FN3_dom"/>
</dbReference>
<feature type="domain" description="Fibronectin type-III" evidence="3">
    <location>
        <begin position="390"/>
        <end position="484"/>
    </location>
</feature>
<feature type="domain" description="Fibronectin type-III" evidence="3">
    <location>
        <begin position="290"/>
        <end position="387"/>
    </location>
</feature>
<feature type="chain" id="PRO_5007283898" evidence="2">
    <location>
        <begin position="31"/>
        <end position="689"/>
    </location>
</feature>
<feature type="non-terminal residue" evidence="4">
    <location>
        <position position="1"/>
    </location>
</feature>
<protein>
    <submittedName>
        <fullName evidence="4">Putative collagen alpha-1vii chain</fullName>
    </submittedName>
</protein>
<proteinExistence type="evidence at transcript level"/>
<dbReference type="CDD" id="cd00063">
    <property type="entry name" value="FN3"/>
    <property type="match status" value="2"/>
</dbReference>
<name>A0A131XLM4_9ACAR</name>